<dbReference type="RefSeq" id="WP_146898820.1">
    <property type="nucleotide sequence ID" value="NZ_BJYS01000021.1"/>
</dbReference>
<protein>
    <submittedName>
        <fullName evidence="3">Lysophospholipase</fullName>
    </submittedName>
</protein>
<evidence type="ECO:0000313" key="4">
    <source>
        <dbReference type="Proteomes" id="UP000321532"/>
    </source>
</evidence>
<keyword evidence="4" id="KW-1185">Reference proteome</keyword>
<dbReference type="SUPFAM" id="SSF52266">
    <property type="entry name" value="SGNH hydrolase"/>
    <property type="match status" value="1"/>
</dbReference>
<feature type="domain" description="SGNH hydrolase-type esterase" evidence="2">
    <location>
        <begin position="37"/>
        <end position="215"/>
    </location>
</feature>
<dbReference type="PANTHER" id="PTHR30383">
    <property type="entry name" value="THIOESTERASE 1/PROTEASE 1/LYSOPHOSPHOLIPASE L1"/>
    <property type="match status" value="1"/>
</dbReference>
<reference evidence="3 4" key="1">
    <citation type="submission" date="2019-07" db="EMBL/GenBank/DDBJ databases">
        <title>Whole genome shotgun sequence of Adhaeribacter aerolatus NBRC 106133.</title>
        <authorList>
            <person name="Hosoyama A."/>
            <person name="Uohara A."/>
            <person name="Ohji S."/>
            <person name="Ichikawa N."/>
        </authorList>
    </citation>
    <scope>NUCLEOTIDE SEQUENCE [LARGE SCALE GENOMIC DNA]</scope>
    <source>
        <strain evidence="3 4">NBRC 106133</strain>
    </source>
</reference>
<keyword evidence="1" id="KW-0732">Signal</keyword>
<dbReference type="PANTHER" id="PTHR30383:SF5">
    <property type="entry name" value="SGNH HYDROLASE-TYPE ESTERASE DOMAIN-CONTAINING PROTEIN"/>
    <property type="match status" value="1"/>
</dbReference>
<gene>
    <name evidence="3" type="ORF">AAE02nite_29220</name>
</gene>
<dbReference type="GO" id="GO:0004622">
    <property type="term" value="F:phosphatidylcholine lysophospholipase activity"/>
    <property type="evidence" value="ECO:0007669"/>
    <property type="project" value="TreeGrafter"/>
</dbReference>
<dbReference type="InterPro" id="IPR036514">
    <property type="entry name" value="SGNH_hydro_sf"/>
</dbReference>
<organism evidence="3 4">
    <name type="scientific">Adhaeribacter aerolatus</name>
    <dbReference type="NCBI Taxonomy" id="670289"/>
    <lineage>
        <taxon>Bacteria</taxon>
        <taxon>Pseudomonadati</taxon>
        <taxon>Bacteroidota</taxon>
        <taxon>Cytophagia</taxon>
        <taxon>Cytophagales</taxon>
        <taxon>Hymenobacteraceae</taxon>
        <taxon>Adhaeribacter</taxon>
    </lineage>
</organism>
<dbReference type="OrthoDB" id="158267at2"/>
<dbReference type="CDD" id="cd01832">
    <property type="entry name" value="SGNH_hydrolase_like_1"/>
    <property type="match status" value="1"/>
</dbReference>
<dbReference type="InterPro" id="IPR051532">
    <property type="entry name" value="Ester_Hydrolysis_Enzymes"/>
</dbReference>
<dbReference type="PROSITE" id="PS51257">
    <property type="entry name" value="PROKAR_LIPOPROTEIN"/>
    <property type="match status" value="1"/>
</dbReference>
<evidence type="ECO:0000313" key="3">
    <source>
        <dbReference type="EMBL" id="GEO05258.1"/>
    </source>
</evidence>
<accession>A0A512AZX2</accession>
<feature type="signal peptide" evidence="1">
    <location>
        <begin position="1"/>
        <end position="20"/>
    </location>
</feature>
<feature type="chain" id="PRO_5022100179" evidence="1">
    <location>
        <begin position="21"/>
        <end position="230"/>
    </location>
</feature>
<dbReference type="AlphaFoldDB" id="A0A512AZX2"/>
<evidence type="ECO:0000259" key="2">
    <source>
        <dbReference type="Pfam" id="PF13472"/>
    </source>
</evidence>
<comment type="caution">
    <text evidence="3">The sequence shown here is derived from an EMBL/GenBank/DDBJ whole genome shotgun (WGS) entry which is preliminary data.</text>
</comment>
<dbReference type="Pfam" id="PF13472">
    <property type="entry name" value="Lipase_GDSL_2"/>
    <property type="match status" value="1"/>
</dbReference>
<dbReference type="Proteomes" id="UP000321532">
    <property type="component" value="Unassembled WGS sequence"/>
</dbReference>
<dbReference type="EMBL" id="BJYS01000021">
    <property type="protein sequence ID" value="GEO05258.1"/>
    <property type="molecule type" value="Genomic_DNA"/>
</dbReference>
<dbReference type="InterPro" id="IPR013830">
    <property type="entry name" value="SGNH_hydro"/>
</dbReference>
<evidence type="ECO:0000256" key="1">
    <source>
        <dbReference type="SAM" id="SignalP"/>
    </source>
</evidence>
<name>A0A512AZX2_9BACT</name>
<dbReference type="Gene3D" id="3.40.50.1110">
    <property type="entry name" value="SGNH hydrolase"/>
    <property type="match status" value="1"/>
</dbReference>
<proteinExistence type="predicted"/>
<sequence length="230" mass="26296">MFRYFTYFVFLFLFALSACNTNSMPAPEARREYFYLALGDSYTIGESVSEDERWSVQLAQMLRAKGFNIRNPKTIAQTGWTTGELIETLNKTFQQQSYDLVTLLIGVNNQYRGQTLETYRAEFRQLLQTAIRYGKNDASRVIVLSIPDWGVTPFAEGRDRAKIATEIDAFNAVAREETQKVGVTFLDITPLSRKALGDQTYVADDKLHFSGKMYQEWANLVYPVAESILK</sequence>